<organism evidence="2 3">
    <name type="scientific">Capnocytophaga canis</name>
    <dbReference type="NCBI Taxonomy" id="1848903"/>
    <lineage>
        <taxon>Bacteria</taxon>
        <taxon>Pseudomonadati</taxon>
        <taxon>Bacteroidota</taxon>
        <taxon>Flavobacteriia</taxon>
        <taxon>Flavobacteriales</taxon>
        <taxon>Flavobacteriaceae</taxon>
        <taxon>Capnocytophaga</taxon>
    </lineage>
</organism>
<gene>
    <name evidence="2" type="ORF">CCAND93_410014</name>
</gene>
<feature type="domain" description="Phosphoadenosine phosphosulphate reductase" evidence="1">
    <location>
        <begin position="22"/>
        <end position="230"/>
    </location>
</feature>
<dbReference type="InterPro" id="IPR002500">
    <property type="entry name" value="PAPS_reduct_dom"/>
</dbReference>
<name>A0A0B7IRY9_9FLAO</name>
<dbReference type="RefSeq" id="WP_042008209.1">
    <property type="nucleotide sequence ID" value="NZ_CDOL01000230.1"/>
</dbReference>
<dbReference type="Pfam" id="PF01507">
    <property type="entry name" value="PAPS_reduct"/>
    <property type="match status" value="1"/>
</dbReference>
<dbReference type="EMBL" id="CDOL01000230">
    <property type="protein sequence ID" value="CEN53389.1"/>
    <property type="molecule type" value="Genomic_DNA"/>
</dbReference>
<dbReference type="PANTHER" id="PTHR30083">
    <property type="entry name" value="TRANSCRIPTIONAL REGULATOR-RELATED"/>
    <property type="match status" value="1"/>
</dbReference>
<proteinExistence type="predicted"/>
<evidence type="ECO:0000259" key="1">
    <source>
        <dbReference type="Pfam" id="PF01507"/>
    </source>
</evidence>
<protein>
    <recommendedName>
        <fullName evidence="1">Phosphoadenosine phosphosulphate reductase domain-containing protein</fullName>
    </recommendedName>
</protein>
<evidence type="ECO:0000313" key="2">
    <source>
        <dbReference type="EMBL" id="CEN53389.1"/>
    </source>
</evidence>
<dbReference type="PANTHER" id="PTHR30083:SF0">
    <property type="entry name" value="3'-PHOSPHOADENOSINE 5'-PHOSPHOSULFATE SULFOTRANSFERASE (PAPS REDUCTASE)_FAD SYNTHETASE"/>
    <property type="match status" value="1"/>
</dbReference>
<dbReference type="GO" id="GO:0003824">
    <property type="term" value="F:catalytic activity"/>
    <property type="evidence" value="ECO:0007669"/>
    <property type="project" value="InterPro"/>
</dbReference>
<sequence length="431" mass="50732">MYTVYDAVMERMEYIFNEFENVLIAFSGGKDSGVCLNLFYDYAKKNNLLHKLAVYHEDYEGGFPQTFEYVERMFDSMPDIKRYWLCLPIKAACSASMFQMHWIPWDKDLENLWIRKMPTKDYIINESNVWFPFKKGTSGFDLRIIFAKEFAKKYGKTAVIVGLRMEESLSRRAIMTSKRRTSQYKKQNFSKIVDKNTVNFYPIIDWLTDDIWVANTRFNWDYNKLYDLYYMAGLNFREMRTASPFHASGQKNLALYKVICPNTWAAMVSRVNGVNFTGIYGGTTAMGWRSITKPKHFTWKQYAMFLIETLPKEAKDRLLYHLERLNQSWAEDGYGRNPNVIAIMEKEGVELERTGVDDPRCIKPGFYEIVKIKNGFPDETSAKDFRHCPNWKDVCIAVMKNDYTLKTLGLGQTKNDLKRRKEIMEKYKNIL</sequence>
<evidence type="ECO:0000313" key="3">
    <source>
        <dbReference type="Proteomes" id="UP000038200"/>
    </source>
</evidence>
<dbReference type="InterPro" id="IPR021845">
    <property type="entry name" value="DUF3440"/>
</dbReference>
<dbReference type="Gene3D" id="3.40.50.620">
    <property type="entry name" value="HUPs"/>
    <property type="match status" value="1"/>
</dbReference>
<dbReference type="InterPro" id="IPR014729">
    <property type="entry name" value="Rossmann-like_a/b/a_fold"/>
</dbReference>
<dbReference type="AlphaFoldDB" id="A0A0B7IRY9"/>
<reference evidence="2 3" key="1">
    <citation type="submission" date="2015-01" db="EMBL/GenBank/DDBJ databases">
        <authorList>
            <person name="Xiang T."/>
            <person name="Song Y."/>
            <person name="Huang L."/>
            <person name="Wang B."/>
            <person name="Wu P."/>
        </authorList>
    </citation>
    <scope>NUCLEOTIDE SEQUENCE [LARGE SCALE GENOMIC DNA]</scope>
    <source>
        <strain evidence="2 3">CcD93</strain>
    </source>
</reference>
<dbReference type="SUPFAM" id="SSF52402">
    <property type="entry name" value="Adenine nucleotide alpha hydrolases-like"/>
    <property type="match status" value="1"/>
</dbReference>
<dbReference type="Pfam" id="PF11922">
    <property type="entry name" value="DUF3440"/>
    <property type="match status" value="1"/>
</dbReference>
<accession>A0A0B7IRY9</accession>
<dbReference type="Proteomes" id="UP000038200">
    <property type="component" value="Unassembled WGS sequence"/>
</dbReference>
<dbReference type="GO" id="GO:0071453">
    <property type="term" value="P:cellular response to oxygen levels"/>
    <property type="evidence" value="ECO:0007669"/>
    <property type="project" value="TreeGrafter"/>
</dbReference>
<dbReference type="OrthoDB" id="9794018at2"/>